<dbReference type="EMBL" id="BMAV01006966">
    <property type="protein sequence ID" value="GFY49338.1"/>
    <property type="molecule type" value="Genomic_DNA"/>
</dbReference>
<dbReference type="Proteomes" id="UP000886998">
    <property type="component" value="Unassembled WGS sequence"/>
</dbReference>
<feature type="domain" description="Pre-C2HC" evidence="1">
    <location>
        <begin position="96"/>
        <end position="154"/>
    </location>
</feature>
<dbReference type="InterPro" id="IPR006579">
    <property type="entry name" value="Pre_C2HC_dom"/>
</dbReference>
<organism evidence="2 3">
    <name type="scientific">Trichonephila inaurata madagascariensis</name>
    <dbReference type="NCBI Taxonomy" id="2747483"/>
    <lineage>
        <taxon>Eukaryota</taxon>
        <taxon>Metazoa</taxon>
        <taxon>Ecdysozoa</taxon>
        <taxon>Arthropoda</taxon>
        <taxon>Chelicerata</taxon>
        <taxon>Arachnida</taxon>
        <taxon>Araneae</taxon>
        <taxon>Araneomorphae</taxon>
        <taxon>Entelegynae</taxon>
        <taxon>Araneoidea</taxon>
        <taxon>Nephilidae</taxon>
        <taxon>Trichonephila</taxon>
        <taxon>Trichonephila inaurata</taxon>
    </lineage>
</organism>
<dbReference type="AlphaFoldDB" id="A0A8X7C040"/>
<accession>A0A8X7C040</accession>
<evidence type="ECO:0000313" key="2">
    <source>
        <dbReference type="EMBL" id="GFY49338.1"/>
    </source>
</evidence>
<name>A0A8X7C040_9ARAC</name>
<dbReference type="Pfam" id="PF07530">
    <property type="entry name" value="PRE_C2HC"/>
    <property type="match status" value="1"/>
</dbReference>
<comment type="caution">
    <text evidence="2">The sequence shown here is derived from an EMBL/GenBank/DDBJ whole genome shotgun (WGS) entry which is preliminary data.</text>
</comment>
<evidence type="ECO:0000259" key="1">
    <source>
        <dbReference type="Pfam" id="PF07530"/>
    </source>
</evidence>
<gene>
    <name evidence="2" type="ORF">TNIN_436781</name>
</gene>
<keyword evidence="3" id="KW-1185">Reference proteome</keyword>
<evidence type="ECO:0000313" key="3">
    <source>
        <dbReference type="Proteomes" id="UP000886998"/>
    </source>
</evidence>
<protein>
    <recommendedName>
        <fullName evidence="1">Pre-C2HC domain-containing protein</fullName>
    </recommendedName>
</protein>
<sequence length="239" mass="27532">MFIEHCIRKEEIYSRDKNVAALAFYHKDHDDLEIPQVQRKVAWGISKFFPCSVDEQRAITLYLIEEREEHFFVQPLASRPQKIVTKELPISKDTDDIKKDLTEQGFTVEKVAQLTKAKTKTKLPILMVEFKKSTDFPDIFTLKKCCYLVVKVEQEINVCNQLIGNPMPGNSTDVYISKLTEALQERKTLVRQLKTLTPCIEPECPDHSSPPTQAEIDEINTIKLVQAAAALKKRKEKRN</sequence>
<reference evidence="2" key="1">
    <citation type="submission" date="2020-08" db="EMBL/GenBank/DDBJ databases">
        <title>Multicomponent nature underlies the extraordinary mechanical properties of spider dragline silk.</title>
        <authorList>
            <person name="Kono N."/>
            <person name="Nakamura H."/>
            <person name="Mori M."/>
            <person name="Yoshida Y."/>
            <person name="Ohtoshi R."/>
            <person name="Malay A.D."/>
            <person name="Moran D.A.P."/>
            <person name="Tomita M."/>
            <person name="Numata K."/>
            <person name="Arakawa K."/>
        </authorList>
    </citation>
    <scope>NUCLEOTIDE SEQUENCE</scope>
</reference>
<proteinExistence type="predicted"/>